<protein>
    <submittedName>
        <fullName evidence="2">Uncharacterized protein</fullName>
    </submittedName>
</protein>
<feature type="compositionally biased region" description="Acidic residues" evidence="1">
    <location>
        <begin position="52"/>
        <end position="69"/>
    </location>
</feature>
<dbReference type="AlphaFoldDB" id="A0A3N4IN06"/>
<evidence type="ECO:0000256" key="1">
    <source>
        <dbReference type="SAM" id="MobiDB-lite"/>
    </source>
</evidence>
<proteinExistence type="predicted"/>
<feature type="region of interest" description="Disordered" evidence="1">
    <location>
        <begin position="1"/>
        <end position="69"/>
    </location>
</feature>
<accession>A0A3N4IN06</accession>
<reference evidence="2 3" key="1">
    <citation type="journal article" date="2018" name="Nat. Ecol. Evol.">
        <title>Pezizomycetes genomes reveal the molecular basis of ectomycorrhizal truffle lifestyle.</title>
        <authorList>
            <person name="Murat C."/>
            <person name="Payen T."/>
            <person name="Noel B."/>
            <person name="Kuo A."/>
            <person name="Morin E."/>
            <person name="Chen J."/>
            <person name="Kohler A."/>
            <person name="Krizsan K."/>
            <person name="Balestrini R."/>
            <person name="Da Silva C."/>
            <person name="Montanini B."/>
            <person name="Hainaut M."/>
            <person name="Levati E."/>
            <person name="Barry K.W."/>
            <person name="Belfiori B."/>
            <person name="Cichocki N."/>
            <person name="Clum A."/>
            <person name="Dockter R.B."/>
            <person name="Fauchery L."/>
            <person name="Guy J."/>
            <person name="Iotti M."/>
            <person name="Le Tacon F."/>
            <person name="Lindquist E.A."/>
            <person name="Lipzen A."/>
            <person name="Malagnac F."/>
            <person name="Mello A."/>
            <person name="Molinier V."/>
            <person name="Miyauchi S."/>
            <person name="Poulain J."/>
            <person name="Riccioni C."/>
            <person name="Rubini A."/>
            <person name="Sitrit Y."/>
            <person name="Splivallo R."/>
            <person name="Traeger S."/>
            <person name="Wang M."/>
            <person name="Zifcakova L."/>
            <person name="Wipf D."/>
            <person name="Zambonelli A."/>
            <person name="Paolocci F."/>
            <person name="Nowrousian M."/>
            <person name="Ottonello S."/>
            <person name="Baldrian P."/>
            <person name="Spatafora J.W."/>
            <person name="Henrissat B."/>
            <person name="Nagy L.G."/>
            <person name="Aury J.M."/>
            <person name="Wincker P."/>
            <person name="Grigoriev I.V."/>
            <person name="Bonfante P."/>
            <person name="Martin F.M."/>
        </authorList>
    </citation>
    <scope>NUCLEOTIDE SEQUENCE [LARGE SCALE GENOMIC DNA]</scope>
    <source>
        <strain evidence="2 3">RN42</strain>
    </source>
</reference>
<dbReference type="EMBL" id="ML119647">
    <property type="protein sequence ID" value="RPA87076.1"/>
    <property type="molecule type" value="Genomic_DNA"/>
</dbReference>
<gene>
    <name evidence="2" type="ORF">BJ508DRAFT_344927</name>
</gene>
<keyword evidence="3" id="KW-1185">Reference proteome</keyword>
<organism evidence="2 3">
    <name type="scientific">Ascobolus immersus RN42</name>
    <dbReference type="NCBI Taxonomy" id="1160509"/>
    <lineage>
        <taxon>Eukaryota</taxon>
        <taxon>Fungi</taxon>
        <taxon>Dikarya</taxon>
        <taxon>Ascomycota</taxon>
        <taxon>Pezizomycotina</taxon>
        <taxon>Pezizomycetes</taxon>
        <taxon>Pezizales</taxon>
        <taxon>Ascobolaceae</taxon>
        <taxon>Ascobolus</taxon>
    </lineage>
</organism>
<name>A0A3N4IN06_ASCIM</name>
<evidence type="ECO:0000313" key="3">
    <source>
        <dbReference type="Proteomes" id="UP000275078"/>
    </source>
</evidence>
<dbReference type="Proteomes" id="UP000275078">
    <property type="component" value="Unassembled WGS sequence"/>
</dbReference>
<sequence>MPNNLPKLRNDRRPRVTTEPGPGQAITQNRRKRSASPLAAAPESKKLKDSDYIVDLESDGGVGDEDEEEYGSLEYESLLEYESRHTVVIPSHPIWTSDDRAFKEVRRYVYKLCNTYTLLNLSHASRLVYHELNYEERDIIRASFGYDTEKKLPRHNIPIILNFSMLAYVEDRAAMRKLYEQYPIPAGWYVAGYRGCLSCFAIHAARDIVDWMDVFCWRCPRCLSEMCDIVSDPNFDGLPWTVCFNPRNVELCNAKNRPFFEKVELDRSDVEEWEPLNGLAREYLS</sequence>
<evidence type="ECO:0000313" key="2">
    <source>
        <dbReference type="EMBL" id="RPA87076.1"/>
    </source>
</evidence>